<dbReference type="InterPro" id="IPR034746">
    <property type="entry name" value="POTRA"/>
</dbReference>
<dbReference type="GO" id="GO:0043093">
    <property type="term" value="P:FtsZ-dependent cytokinesis"/>
    <property type="evidence" value="ECO:0007669"/>
    <property type="project" value="UniProtKB-UniRule"/>
</dbReference>
<comment type="similarity">
    <text evidence="9">Belongs to the FtsQ/DivIB family. FtsQ subfamily.</text>
</comment>
<evidence type="ECO:0000256" key="3">
    <source>
        <dbReference type="ARBA" id="ARBA00022519"/>
    </source>
</evidence>
<dbReference type="PANTHER" id="PTHR35851">
    <property type="entry name" value="CELL DIVISION PROTEIN FTSQ"/>
    <property type="match status" value="1"/>
</dbReference>
<keyword evidence="3 9" id="KW-0997">Cell inner membrane</keyword>
<dbReference type="Pfam" id="PF03799">
    <property type="entry name" value="FtsQ_DivIB_C"/>
    <property type="match status" value="1"/>
</dbReference>
<evidence type="ECO:0000313" key="12">
    <source>
        <dbReference type="Proteomes" id="UP000028302"/>
    </source>
</evidence>
<dbReference type="InterPro" id="IPR013685">
    <property type="entry name" value="POTRA_FtsQ_type"/>
</dbReference>
<dbReference type="STRING" id="1304275.C41B8_04696"/>
<dbReference type="RefSeq" id="WP_037334766.1">
    <property type="nucleotide sequence ID" value="NZ_APNK01000004.1"/>
</dbReference>
<keyword evidence="12" id="KW-1185">Reference proteome</keyword>
<evidence type="ECO:0000256" key="6">
    <source>
        <dbReference type="ARBA" id="ARBA00022989"/>
    </source>
</evidence>
<dbReference type="GO" id="GO:0005886">
    <property type="term" value="C:plasma membrane"/>
    <property type="evidence" value="ECO:0007669"/>
    <property type="project" value="UniProtKB-SubCell"/>
</dbReference>
<keyword evidence="4 9" id="KW-0132">Cell division</keyword>
<organism evidence="11 12">
    <name type="scientific">Salinisphaera hydrothermalis (strain C41B8)</name>
    <dbReference type="NCBI Taxonomy" id="1304275"/>
    <lineage>
        <taxon>Bacteria</taxon>
        <taxon>Pseudomonadati</taxon>
        <taxon>Pseudomonadota</taxon>
        <taxon>Gammaproteobacteria</taxon>
        <taxon>Salinisphaerales</taxon>
        <taxon>Salinisphaeraceae</taxon>
        <taxon>Salinisphaera</taxon>
    </lineage>
</organism>
<dbReference type="AlphaFoldDB" id="A0A084IP67"/>
<evidence type="ECO:0000256" key="7">
    <source>
        <dbReference type="ARBA" id="ARBA00023136"/>
    </source>
</evidence>
<evidence type="ECO:0000256" key="2">
    <source>
        <dbReference type="ARBA" id="ARBA00022475"/>
    </source>
</evidence>
<dbReference type="PROSITE" id="PS51779">
    <property type="entry name" value="POTRA"/>
    <property type="match status" value="1"/>
</dbReference>
<keyword evidence="2 9" id="KW-1003">Cell membrane</keyword>
<sequence>MSWINARRLRDGAIGVVVLLGVAACTWQGIKPDSAGPRRLYISGKSSHVSDKEIARIAAPYLKASFFDVDTDALKSRLGRQPWLTDVRVSRHWPDGVVVHVADHKPVAVWGNKSVLAADGQVFTPDTLPKGLIQLNGPAKDSAKVYAQYRHLSGILAGHGVHLASLELNKRGDWTARLDDGLELRLGRDQLAARMQRFVQYALTRPQARRALADAGYVDLRYSDGFAVGGSRQKTASASHEESVG</sequence>
<dbReference type="eggNOG" id="COG1589">
    <property type="taxonomic scope" value="Bacteria"/>
</dbReference>
<dbReference type="Gene3D" id="3.40.50.11690">
    <property type="entry name" value="Cell division protein FtsQ/DivIB"/>
    <property type="match status" value="1"/>
</dbReference>
<evidence type="ECO:0000256" key="9">
    <source>
        <dbReference type="HAMAP-Rule" id="MF_00911"/>
    </source>
</evidence>
<proteinExistence type="inferred from homology"/>
<dbReference type="GO" id="GO:0032153">
    <property type="term" value="C:cell division site"/>
    <property type="evidence" value="ECO:0007669"/>
    <property type="project" value="UniProtKB-UniRule"/>
</dbReference>
<comment type="subunit">
    <text evidence="9">Part of a complex composed of FtsB, FtsL and FtsQ.</text>
</comment>
<evidence type="ECO:0000259" key="10">
    <source>
        <dbReference type="PROSITE" id="PS51779"/>
    </source>
</evidence>
<evidence type="ECO:0000256" key="4">
    <source>
        <dbReference type="ARBA" id="ARBA00022618"/>
    </source>
</evidence>
<comment type="subcellular location">
    <subcellularLocation>
        <location evidence="9">Cell inner membrane</location>
        <topology evidence="9">Single-pass type II membrane protein</topology>
    </subcellularLocation>
    <subcellularLocation>
        <location evidence="1">Membrane</location>
    </subcellularLocation>
    <text evidence="9">Localizes to the division septum.</text>
</comment>
<feature type="transmembrane region" description="Helical" evidence="9">
    <location>
        <begin position="12"/>
        <end position="30"/>
    </location>
</feature>
<dbReference type="InterPro" id="IPR045335">
    <property type="entry name" value="FtsQ_C_sf"/>
</dbReference>
<keyword evidence="6 9" id="KW-1133">Transmembrane helix</keyword>
<reference evidence="11 12" key="1">
    <citation type="submission" date="2013-03" db="EMBL/GenBank/DDBJ databases">
        <title>Salinisphaera hydrothermalis C41B8 Genome Sequencing.</title>
        <authorList>
            <person name="Li C."/>
            <person name="Lai Q."/>
            <person name="Shao Z."/>
        </authorList>
    </citation>
    <scope>NUCLEOTIDE SEQUENCE [LARGE SCALE GENOMIC DNA]</scope>
    <source>
        <strain evidence="11 12">C41B8</strain>
    </source>
</reference>
<dbReference type="Proteomes" id="UP000028302">
    <property type="component" value="Unassembled WGS sequence"/>
</dbReference>
<comment type="caution">
    <text evidence="11">The sequence shown here is derived from an EMBL/GenBank/DDBJ whole genome shotgun (WGS) entry which is preliminary data.</text>
</comment>
<keyword evidence="5 9" id="KW-0812">Transmembrane</keyword>
<dbReference type="Pfam" id="PF08478">
    <property type="entry name" value="POTRA_1"/>
    <property type="match status" value="1"/>
</dbReference>
<dbReference type="OrthoDB" id="9790370at2"/>
<gene>
    <name evidence="9" type="primary">ftsQ</name>
    <name evidence="11" type="ORF">C41B8_04696</name>
</gene>
<dbReference type="GO" id="GO:0090529">
    <property type="term" value="P:cell septum assembly"/>
    <property type="evidence" value="ECO:0007669"/>
    <property type="project" value="InterPro"/>
</dbReference>
<protein>
    <recommendedName>
        <fullName evidence="9">Cell division protein FtsQ</fullName>
    </recommendedName>
</protein>
<feature type="domain" description="POTRA" evidence="10">
    <location>
        <begin position="35"/>
        <end position="104"/>
    </location>
</feature>
<keyword evidence="8 9" id="KW-0131">Cell cycle</keyword>
<evidence type="ECO:0000256" key="5">
    <source>
        <dbReference type="ARBA" id="ARBA00022692"/>
    </source>
</evidence>
<dbReference type="InterPro" id="IPR005548">
    <property type="entry name" value="Cell_div_FtsQ/DivIB_C"/>
</dbReference>
<dbReference type="Gene3D" id="3.10.20.310">
    <property type="entry name" value="membrane protein fhac"/>
    <property type="match status" value="1"/>
</dbReference>
<dbReference type="EMBL" id="APNK01000004">
    <property type="protein sequence ID" value="KEZ78501.1"/>
    <property type="molecule type" value="Genomic_DNA"/>
</dbReference>
<comment type="function">
    <text evidence="9">Essential cell division protein. May link together the upstream cell division proteins, which are predominantly cytoplasmic, with the downstream cell division proteins, which are predominantly periplasmic. May control correct divisome assembly.</text>
</comment>
<name>A0A084IP67_SALHC</name>
<dbReference type="PROSITE" id="PS51257">
    <property type="entry name" value="PROKAR_LIPOPROTEIN"/>
    <property type="match status" value="1"/>
</dbReference>
<dbReference type="HAMAP" id="MF_00911">
    <property type="entry name" value="FtsQ_subfam"/>
    <property type="match status" value="1"/>
</dbReference>
<evidence type="ECO:0000313" key="11">
    <source>
        <dbReference type="EMBL" id="KEZ78501.1"/>
    </source>
</evidence>
<evidence type="ECO:0000256" key="8">
    <source>
        <dbReference type="ARBA" id="ARBA00023306"/>
    </source>
</evidence>
<keyword evidence="7 9" id="KW-0472">Membrane</keyword>
<evidence type="ECO:0000256" key="1">
    <source>
        <dbReference type="ARBA" id="ARBA00004370"/>
    </source>
</evidence>
<dbReference type="PANTHER" id="PTHR35851:SF1">
    <property type="entry name" value="CELL DIVISION PROTEIN FTSQ"/>
    <property type="match status" value="1"/>
</dbReference>
<accession>A0A084IP67</accession>
<dbReference type="InterPro" id="IPR026579">
    <property type="entry name" value="FtsQ"/>
</dbReference>